<keyword evidence="2" id="KW-1185">Reference proteome</keyword>
<dbReference type="AlphaFoldDB" id="A0AAD4UMC3"/>
<proteinExistence type="predicted"/>
<comment type="caution">
    <text evidence="1">The sequence shown here is derived from an EMBL/GenBank/DDBJ whole genome shotgun (WGS) entry which is preliminary data.</text>
</comment>
<gene>
    <name evidence="1" type="ORF">MG293_002203</name>
</gene>
<dbReference type="Proteomes" id="UP001214576">
    <property type="component" value="Unassembled WGS sequence"/>
</dbReference>
<protein>
    <submittedName>
        <fullName evidence="1">Uncharacterized protein</fullName>
    </submittedName>
</protein>
<name>A0AAD4UMC3_OVIAM</name>
<reference evidence="1" key="1">
    <citation type="submission" date="2022-03" db="EMBL/GenBank/DDBJ databases">
        <title>Genomic analyses of argali, domestic sheep and their hybrids provide insights into chromosomal evolution, heterosis and genetic basis of agronomic traits.</title>
        <authorList>
            <person name="Li M."/>
        </authorList>
    </citation>
    <scope>NUCLEOTIDE SEQUENCE</scope>
    <source>
        <strain evidence="1">CAU-MHL-2022a</strain>
        <tissue evidence="1">Skin</tissue>
    </source>
</reference>
<evidence type="ECO:0000313" key="1">
    <source>
        <dbReference type="EMBL" id="KAI4549873.1"/>
    </source>
</evidence>
<organism evidence="1 2">
    <name type="scientific">Ovis ammon polii</name>
    <dbReference type="NCBI Taxonomy" id="230172"/>
    <lineage>
        <taxon>Eukaryota</taxon>
        <taxon>Metazoa</taxon>
        <taxon>Chordata</taxon>
        <taxon>Craniata</taxon>
        <taxon>Vertebrata</taxon>
        <taxon>Euteleostomi</taxon>
        <taxon>Mammalia</taxon>
        <taxon>Eutheria</taxon>
        <taxon>Laurasiatheria</taxon>
        <taxon>Artiodactyla</taxon>
        <taxon>Ruminantia</taxon>
        <taxon>Pecora</taxon>
        <taxon>Bovidae</taxon>
        <taxon>Caprinae</taxon>
        <taxon>Ovis</taxon>
    </lineage>
</organism>
<dbReference type="EMBL" id="JAKZEL010000001">
    <property type="protein sequence ID" value="KAI4549873.1"/>
    <property type="molecule type" value="Genomic_DNA"/>
</dbReference>
<sequence>MEKQQLHSSSSVPLESVSFPPCSEAGADLVSNFINMKDPTSNQKHFMQHCFAKATRTSGNFQVPCQSGGKRDLLGQVRNRHRHSEESTPLLYNVRSLATMPPIAGEVGVAQPERLLGLELSK</sequence>
<accession>A0AAD4UMC3</accession>
<evidence type="ECO:0000313" key="2">
    <source>
        <dbReference type="Proteomes" id="UP001214576"/>
    </source>
</evidence>